<dbReference type="OrthoDB" id="49015at2759"/>
<keyword evidence="5" id="KW-1185">Reference proteome</keyword>
<evidence type="ECO:0000256" key="3">
    <source>
        <dbReference type="SAM" id="SignalP"/>
    </source>
</evidence>
<feature type="region of interest" description="Disordered" evidence="1">
    <location>
        <begin position="223"/>
        <end position="259"/>
    </location>
</feature>
<keyword evidence="2" id="KW-0472">Membrane</keyword>
<protein>
    <submittedName>
        <fullName evidence="4">Uncharacterized protein</fullName>
    </submittedName>
</protein>
<dbReference type="Proteomes" id="UP001153069">
    <property type="component" value="Unassembled WGS sequence"/>
</dbReference>
<feature type="compositionally biased region" description="Polar residues" evidence="1">
    <location>
        <begin position="227"/>
        <end position="237"/>
    </location>
</feature>
<feature type="compositionally biased region" description="Polar residues" evidence="1">
    <location>
        <begin position="38"/>
        <end position="52"/>
    </location>
</feature>
<keyword evidence="3" id="KW-0732">Signal</keyword>
<evidence type="ECO:0000313" key="5">
    <source>
        <dbReference type="Proteomes" id="UP001153069"/>
    </source>
</evidence>
<dbReference type="AlphaFoldDB" id="A0A9N8DC08"/>
<accession>A0A9N8DC08</accession>
<evidence type="ECO:0000313" key="4">
    <source>
        <dbReference type="EMBL" id="CAB9500417.1"/>
    </source>
</evidence>
<keyword evidence="2" id="KW-1133">Transmembrane helix</keyword>
<proteinExistence type="predicted"/>
<dbReference type="EMBL" id="CAICTM010000082">
    <property type="protein sequence ID" value="CAB9500417.1"/>
    <property type="molecule type" value="Genomic_DNA"/>
</dbReference>
<keyword evidence="2" id="KW-0812">Transmembrane</keyword>
<feature type="transmembrane region" description="Helical" evidence="2">
    <location>
        <begin position="192"/>
        <end position="213"/>
    </location>
</feature>
<evidence type="ECO:0000256" key="2">
    <source>
        <dbReference type="SAM" id="Phobius"/>
    </source>
</evidence>
<feature type="region of interest" description="Disordered" evidence="1">
    <location>
        <begin position="35"/>
        <end position="59"/>
    </location>
</feature>
<feature type="transmembrane region" description="Helical" evidence="2">
    <location>
        <begin position="168"/>
        <end position="185"/>
    </location>
</feature>
<organism evidence="4 5">
    <name type="scientific">Seminavis robusta</name>
    <dbReference type="NCBI Taxonomy" id="568900"/>
    <lineage>
        <taxon>Eukaryota</taxon>
        <taxon>Sar</taxon>
        <taxon>Stramenopiles</taxon>
        <taxon>Ochrophyta</taxon>
        <taxon>Bacillariophyta</taxon>
        <taxon>Bacillariophyceae</taxon>
        <taxon>Bacillariophycidae</taxon>
        <taxon>Naviculales</taxon>
        <taxon>Naviculaceae</taxon>
        <taxon>Seminavis</taxon>
    </lineage>
</organism>
<evidence type="ECO:0000256" key="1">
    <source>
        <dbReference type="SAM" id="MobiDB-lite"/>
    </source>
</evidence>
<gene>
    <name evidence="4" type="ORF">SEMRO_83_G044400.1</name>
</gene>
<name>A0A9N8DC08_9STRA</name>
<reference evidence="4" key="1">
    <citation type="submission" date="2020-06" db="EMBL/GenBank/DDBJ databases">
        <authorList>
            <consortium name="Plant Systems Biology data submission"/>
        </authorList>
    </citation>
    <scope>NUCLEOTIDE SEQUENCE</scope>
    <source>
        <strain evidence="4">D6</strain>
    </source>
</reference>
<feature type="transmembrane region" description="Helical" evidence="2">
    <location>
        <begin position="127"/>
        <end position="148"/>
    </location>
</feature>
<feature type="compositionally biased region" description="Low complexity" evidence="1">
    <location>
        <begin position="238"/>
        <end position="255"/>
    </location>
</feature>
<comment type="caution">
    <text evidence="4">The sequence shown here is derived from an EMBL/GenBank/DDBJ whole genome shotgun (WGS) entry which is preliminary data.</text>
</comment>
<sequence length="342" mass="37581">MTGSCLVSSLALASAPTATALTALATAAVSLPRGGSTVPASSPVLHSTTATGSDDGGKNSAKKTIAIPVVNFEYYNQLWYSLPEICRFFVSGNLGNLCFFAIERGVFSCLGKIPSPPPFLVEQQDSISFFVGYLLQIVTQHLLHAWLVYGLHSINTREKYLKTLGGQASAYGTALIGSTLLNIYLRKHMPKNVAFVTTLYLFAIINYFVIGWITRQSIKEEAHEPTKTQPLEPSSIPTTTHEQTNTQTDNTNLQQAPQEEISSVDGATMEDEQIRDIPRGGATFQPTSRPRLLNSFHGNSPGWWTERRLFAMVMAHPTCECPELHSQQVVYNVPNDENKKSR</sequence>
<feature type="chain" id="PRO_5040365408" evidence="3">
    <location>
        <begin position="21"/>
        <end position="342"/>
    </location>
</feature>
<feature type="signal peptide" evidence="3">
    <location>
        <begin position="1"/>
        <end position="20"/>
    </location>
</feature>